<organism evidence="2 3">
    <name type="scientific">Paludisphaera borealis</name>
    <dbReference type="NCBI Taxonomy" id="1387353"/>
    <lineage>
        <taxon>Bacteria</taxon>
        <taxon>Pseudomonadati</taxon>
        <taxon>Planctomycetota</taxon>
        <taxon>Planctomycetia</taxon>
        <taxon>Isosphaerales</taxon>
        <taxon>Isosphaeraceae</taxon>
        <taxon>Paludisphaera</taxon>
    </lineage>
</organism>
<dbReference type="EMBL" id="CP019082">
    <property type="protein sequence ID" value="APW63743.1"/>
    <property type="molecule type" value="Genomic_DNA"/>
</dbReference>
<accession>A0A1U7CXY0</accession>
<keyword evidence="1" id="KW-0732">Signal</keyword>
<feature type="chain" id="PRO_5012143190" description="PEP-CTERM protein-sorting domain-containing protein" evidence="1">
    <location>
        <begin position="31"/>
        <end position="370"/>
    </location>
</feature>
<proteinExistence type="predicted"/>
<dbReference type="AlphaFoldDB" id="A0A1U7CXY0"/>
<evidence type="ECO:0000256" key="1">
    <source>
        <dbReference type="SAM" id="SignalP"/>
    </source>
</evidence>
<keyword evidence="3" id="KW-1185">Reference proteome</keyword>
<dbReference type="Proteomes" id="UP000186309">
    <property type="component" value="Chromosome"/>
</dbReference>
<dbReference type="KEGG" id="pbor:BSF38_05319"/>
<dbReference type="RefSeq" id="WP_076350055.1">
    <property type="nucleotide sequence ID" value="NZ_CP019082.1"/>
</dbReference>
<evidence type="ECO:0000313" key="2">
    <source>
        <dbReference type="EMBL" id="APW63743.1"/>
    </source>
</evidence>
<dbReference type="OrthoDB" id="289450at2"/>
<gene>
    <name evidence="2" type="ORF">BSF38_05319</name>
</gene>
<feature type="signal peptide" evidence="1">
    <location>
        <begin position="1"/>
        <end position="30"/>
    </location>
</feature>
<evidence type="ECO:0000313" key="3">
    <source>
        <dbReference type="Proteomes" id="UP000186309"/>
    </source>
</evidence>
<reference evidence="3" key="1">
    <citation type="submission" date="2016-12" db="EMBL/GenBank/DDBJ databases">
        <title>Comparative genomics of four Isosphaeraceae planctomycetes: a common pool of plasmids and glycoside hydrolase genes.</title>
        <authorList>
            <person name="Ivanova A."/>
        </authorList>
    </citation>
    <scope>NUCLEOTIDE SEQUENCE [LARGE SCALE GENOMIC DNA]</scope>
    <source>
        <strain evidence="3">PX4</strain>
    </source>
</reference>
<protein>
    <recommendedName>
        <fullName evidence="4">PEP-CTERM protein-sorting domain-containing protein</fullName>
    </recommendedName>
</protein>
<evidence type="ECO:0008006" key="4">
    <source>
        <dbReference type="Google" id="ProtNLM"/>
    </source>
</evidence>
<sequence length="370" mass="38888">MFFAQHQMRRVIAPLAFAALLTLAASEARAVPMYTIRDLGTLPDKSNSVATSINNQGQVVGISYNDADGKFYVPSQGPGYSQSGTGTQSFLYDNGKTTRIDPTGGPALSINDHGQVVGGEFVSINNVGQYVASPGVGVGSSNSGPAEIYDNGVRQNVVMTVAPYAINDSGVVVGAMMTGSLGREMHPAMFRDGQTIDLMNATLRYPGLSWTGPPLLPHGVAIGINNKNDILAVVWSVNTPAIPGVPPTTVIFNPTTGEWKNLSKVPGYEGGQGVALNNLGQVVGNDFLYDGSTIRKLTELLPPTSGWSGLHPTDINDSGWIVGQGMIDGKLHAFLMTPEDAQVPEPSTVLIWGVLAALGVGSRRVVARKA</sequence>
<name>A0A1U7CXY0_9BACT</name>